<evidence type="ECO:0000259" key="9">
    <source>
        <dbReference type="PROSITE" id="PS51837"/>
    </source>
</evidence>
<evidence type="ECO:0000313" key="10">
    <source>
        <dbReference type="EMBL" id="EDW61426.1"/>
    </source>
</evidence>
<dbReference type="HOGENOM" id="CLU_095549_4_2_1"/>
<evidence type="ECO:0000256" key="5">
    <source>
        <dbReference type="ARBA" id="ARBA00022723"/>
    </source>
</evidence>
<comment type="subcellular location">
    <subcellularLocation>
        <location evidence="2">Endosome membrane</location>
        <topology evidence="2">Peripheral membrane protein</topology>
    </subcellularLocation>
    <subcellularLocation>
        <location evidence="1">Late endosome membrane</location>
    </subcellularLocation>
    <subcellularLocation>
        <location evidence="3">Lysosome membrane</location>
        <topology evidence="3">Peripheral membrane protein</topology>
        <orientation evidence="3">Cytoplasmic side</orientation>
    </subcellularLocation>
</comment>
<evidence type="ECO:0000256" key="8">
    <source>
        <dbReference type="SAM" id="Phobius"/>
    </source>
</evidence>
<evidence type="ECO:0000256" key="1">
    <source>
        <dbReference type="ARBA" id="ARBA00004414"/>
    </source>
</evidence>
<dbReference type="OrthoDB" id="5599753at2759"/>
<evidence type="ECO:0000256" key="4">
    <source>
        <dbReference type="ARBA" id="ARBA00005975"/>
    </source>
</evidence>
<dbReference type="Proteomes" id="UP000008792">
    <property type="component" value="Unassembled WGS sequence"/>
</dbReference>
<keyword evidence="6" id="KW-0862">Zinc</keyword>
<dbReference type="PROSITE" id="PS51837">
    <property type="entry name" value="LITAF"/>
    <property type="match status" value="1"/>
</dbReference>
<keyword evidence="8" id="KW-0812">Transmembrane</keyword>
<gene>
    <name evidence="10" type="primary">Dvir\GJ22032</name>
    <name evidence="10" type="ORF">Dvir_GJ22032</name>
</gene>
<dbReference type="eggNOG" id="ENOG502S7BR">
    <property type="taxonomic scope" value="Eukaryota"/>
</dbReference>
<dbReference type="PhylomeDB" id="B4LIS3"/>
<dbReference type="InParanoid" id="B4LIS3"/>
<evidence type="ECO:0000256" key="7">
    <source>
        <dbReference type="ARBA" id="ARBA00023136"/>
    </source>
</evidence>
<evidence type="ECO:0000256" key="6">
    <source>
        <dbReference type="ARBA" id="ARBA00022833"/>
    </source>
</evidence>
<dbReference type="GO" id="GO:0005765">
    <property type="term" value="C:lysosomal membrane"/>
    <property type="evidence" value="ECO:0007669"/>
    <property type="project" value="UniProtKB-SubCell"/>
</dbReference>
<dbReference type="STRING" id="7244.B4LIS3"/>
<keyword evidence="5" id="KW-0479">Metal-binding</keyword>
<accession>B4LIS3</accession>
<name>B4LIS3_DROVI</name>
<organism evidence="10 11">
    <name type="scientific">Drosophila virilis</name>
    <name type="common">Fruit fly</name>
    <dbReference type="NCBI Taxonomy" id="7244"/>
    <lineage>
        <taxon>Eukaryota</taxon>
        <taxon>Metazoa</taxon>
        <taxon>Ecdysozoa</taxon>
        <taxon>Arthropoda</taxon>
        <taxon>Hexapoda</taxon>
        <taxon>Insecta</taxon>
        <taxon>Pterygota</taxon>
        <taxon>Neoptera</taxon>
        <taxon>Endopterygota</taxon>
        <taxon>Diptera</taxon>
        <taxon>Brachycera</taxon>
        <taxon>Muscomorpha</taxon>
        <taxon>Ephydroidea</taxon>
        <taxon>Drosophilidae</taxon>
        <taxon>Drosophila</taxon>
    </lineage>
</organism>
<dbReference type="PANTHER" id="PTHR23292">
    <property type="entry name" value="LIPOPOLYSACCHARIDE-INDUCED TUMOR NECROSIS FACTOR-ALPHA FACTOR"/>
    <property type="match status" value="1"/>
</dbReference>
<dbReference type="EMBL" id="CH940648">
    <property type="protein sequence ID" value="EDW61426.1"/>
    <property type="molecule type" value="Genomic_DNA"/>
</dbReference>
<proteinExistence type="inferred from homology"/>
<feature type="domain" description="LITAF" evidence="9">
    <location>
        <begin position="34"/>
        <end position="118"/>
    </location>
</feature>
<keyword evidence="8" id="KW-1133">Transmembrane helix</keyword>
<dbReference type="PANTHER" id="PTHR23292:SF14">
    <property type="entry name" value="FI16615P1-RELATED"/>
    <property type="match status" value="1"/>
</dbReference>
<dbReference type="Pfam" id="PF10601">
    <property type="entry name" value="zf-LITAF-like"/>
    <property type="match status" value="1"/>
</dbReference>
<evidence type="ECO:0000256" key="3">
    <source>
        <dbReference type="ARBA" id="ARBA00004630"/>
    </source>
</evidence>
<dbReference type="InterPro" id="IPR037519">
    <property type="entry name" value="LITAF_fam"/>
</dbReference>
<dbReference type="SMART" id="SM00714">
    <property type="entry name" value="LITAF"/>
    <property type="match status" value="1"/>
</dbReference>
<dbReference type="AlphaFoldDB" id="B4LIS3"/>
<dbReference type="InterPro" id="IPR006629">
    <property type="entry name" value="LITAF"/>
</dbReference>
<keyword evidence="11" id="KW-1185">Reference proteome</keyword>
<keyword evidence="7 8" id="KW-0472">Membrane</keyword>
<reference evidence="10 11" key="1">
    <citation type="journal article" date="2007" name="Nature">
        <title>Evolution of genes and genomes on the Drosophila phylogeny.</title>
        <authorList>
            <consortium name="Drosophila 12 Genomes Consortium"/>
            <person name="Clark A.G."/>
            <person name="Eisen M.B."/>
            <person name="Smith D.R."/>
            <person name="Bergman C.M."/>
            <person name="Oliver B."/>
            <person name="Markow T.A."/>
            <person name="Kaufman T.C."/>
            <person name="Kellis M."/>
            <person name="Gelbart W."/>
            <person name="Iyer V.N."/>
            <person name="Pollard D.A."/>
            <person name="Sackton T.B."/>
            <person name="Larracuente A.M."/>
            <person name="Singh N.D."/>
            <person name="Abad J.P."/>
            <person name="Abt D.N."/>
            <person name="Adryan B."/>
            <person name="Aguade M."/>
            <person name="Akashi H."/>
            <person name="Anderson W.W."/>
            <person name="Aquadro C.F."/>
            <person name="Ardell D.H."/>
            <person name="Arguello R."/>
            <person name="Artieri C.G."/>
            <person name="Barbash D.A."/>
            <person name="Barker D."/>
            <person name="Barsanti P."/>
            <person name="Batterham P."/>
            <person name="Batzoglou S."/>
            <person name="Begun D."/>
            <person name="Bhutkar A."/>
            <person name="Blanco E."/>
            <person name="Bosak S.A."/>
            <person name="Bradley R.K."/>
            <person name="Brand A.D."/>
            <person name="Brent M.R."/>
            <person name="Brooks A.N."/>
            <person name="Brown R.H."/>
            <person name="Butlin R.K."/>
            <person name="Caggese C."/>
            <person name="Calvi B.R."/>
            <person name="Bernardo de Carvalho A."/>
            <person name="Caspi A."/>
            <person name="Castrezana S."/>
            <person name="Celniker S.E."/>
            <person name="Chang J.L."/>
            <person name="Chapple C."/>
            <person name="Chatterji S."/>
            <person name="Chinwalla A."/>
            <person name="Civetta A."/>
            <person name="Clifton S.W."/>
            <person name="Comeron J.M."/>
            <person name="Costello J.C."/>
            <person name="Coyne J.A."/>
            <person name="Daub J."/>
            <person name="David R.G."/>
            <person name="Delcher A.L."/>
            <person name="Delehaunty K."/>
            <person name="Do C.B."/>
            <person name="Ebling H."/>
            <person name="Edwards K."/>
            <person name="Eickbush T."/>
            <person name="Evans J.D."/>
            <person name="Filipski A."/>
            <person name="Findeiss S."/>
            <person name="Freyhult E."/>
            <person name="Fulton L."/>
            <person name="Fulton R."/>
            <person name="Garcia A.C."/>
            <person name="Gardiner A."/>
            <person name="Garfield D.A."/>
            <person name="Garvin B.E."/>
            <person name="Gibson G."/>
            <person name="Gilbert D."/>
            <person name="Gnerre S."/>
            <person name="Godfrey J."/>
            <person name="Good R."/>
            <person name="Gotea V."/>
            <person name="Gravely B."/>
            <person name="Greenberg A.J."/>
            <person name="Griffiths-Jones S."/>
            <person name="Gross S."/>
            <person name="Guigo R."/>
            <person name="Gustafson E.A."/>
            <person name="Haerty W."/>
            <person name="Hahn M.W."/>
            <person name="Halligan D.L."/>
            <person name="Halpern A.L."/>
            <person name="Halter G.M."/>
            <person name="Han M.V."/>
            <person name="Heger A."/>
            <person name="Hillier L."/>
            <person name="Hinrichs A.S."/>
            <person name="Holmes I."/>
            <person name="Hoskins R.A."/>
            <person name="Hubisz M.J."/>
            <person name="Hultmark D."/>
            <person name="Huntley M.A."/>
            <person name="Jaffe D.B."/>
            <person name="Jagadeeshan S."/>
            <person name="Jeck W.R."/>
            <person name="Johnson J."/>
            <person name="Jones C.D."/>
            <person name="Jordan W.C."/>
            <person name="Karpen G.H."/>
            <person name="Kataoka E."/>
            <person name="Keightley P.D."/>
            <person name="Kheradpour P."/>
            <person name="Kirkness E.F."/>
            <person name="Koerich L.B."/>
            <person name="Kristiansen K."/>
            <person name="Kudrna D."/>
            <person name="Kulathinal R.J."/>
            <person name="Kumar S."/>
            <person name="Kwok R."/>
            <person name="Lander E."/>
            <person name="Langley C.H."/>
            <person name="Lapoint R."/>
            <person name="Lazzaro B.P."/>
            <person name="Lee S.J."/>
            <person name="Levesque L."/>
            <person name="Li R."/>
            <person name="Lin C.F."/>
            <person name="Lin M.F."/>
            <person name="Lindblad-Toh K."/>
            <person name="Llopart A."/>
            <person name="Long M."/>
            <person name="Low L."/>
            <person name="Lozovsky E."/>
            <person name="Lu J."/>
            <person name="Luo M."/>
            <person name="Machado C.A."/>
            <person name="Makalowski W."/>
            <person name="Marzo M."/>
            <person name="Matsuda M."/>
            <person name="Matzkin L."/>
            <person name="McAllister B."/>
            <person name="McBride C.S."/>
            <person name="McKernan B."/>
            <person name="McKernan K."/>
            <person name="Mendez-Lago M."/>
            <person name="Minx P."/>
            <person name="Mollenhauer M.U."/>
            <person name="Montooth K."/>
            <person name="Mount S.M."/>
            <person name="Mu X."/>
            <person name="Myers E."/>
            <person name="Negre B."/>
            <person name="Newfeld S."/>
            <person name="Nielsen R."/>
            <person name="Noor M.A."/>
            <person name="O'Grady P."/>
            <person name="Pachter L."/>
            <person name="Papaceit M."/>
            <person name="Parisi M.J."/>
            <person name="Parisi M."/>
            <person name="Parts L."/>
            <person name="Pedersen J.S."/>
            <person name="Pesole G."/>
            <person name="Phillippy A.M."/>
            <person name="Ponting C.P."/>
            <person name="Pop M."/>
            <person name="Porcelli D."/>
            <person name="Powell J.R."/>
            <person name="Prohaska S."/>
            <person name="Pruitt K."/>
            <person name="Puig M."/>
            <person name="Quesneville H."/>
            <person name="Ram K.R."/>
            <person name="Rand D."/>
            <person name="Rasmussen M.D."/>
            <person name="Reed L.K."/>
            <person name="Reenan R."/>
            <person name="Reily A."/>
            <person name="Remington K.A."/>
            <person name="Rieger T.T."/>
            <person name="Ritchie M.G."/>
            <person name="Robin C."/>
            <person name="Rogers Y.H."/>
            <person name="Rohde C."/>
            <person name="Rozas J."/>
            <person name="Rubenfield M.J."/>
            <person name="Ruiz A."/>
            <person name="Russo S."/>
            <person name="Salzberg S.L."/>
            <person name="Sanchez-Gracia A."/>
            <person name="Saranga D.J."/>
            <person name="Sato H."/>
            <person name="Schaeffer S.W."/>
            <person name="Schatz M.C."/>
            <person name="Schlenke T."/>
            <person name="Schwartz R."/>
            <person name="Segarra C."/>
            <person name="Singh R.S."/>
            <person name="Sirot L."/>
            <person name="Sirota M."/>
            <person name="Sisneros N.B."/>
            <person name="Smith C.D."/>
            <person name="Smith T.F."/>
            <person name="Spieth J."/>
            <person name="Stage D.E."/>
            <person name="Stark A."/>
            <person name="Stephan W."/>
            <person name="Strausberg R.L."/>
            <person name="Strempel S."/>
            <person name="Sturgill D."/>
            <person name="Sutton G."/>
            <person name="Sutton G.G."/>
            <person name="Tao W."/>
            <person name="Teichmann S."/>
            <person name="Tobari Y.N."/>
            <person name="Tomimura Y."/>
            <person name="Tsolas J.M."/>
            <person name="Valente V.L."/>
            <person name="Venter E."/>
            <person name="Venter J.C."/>
            <person name="Vicario S."/>
            <person name="Vieira F.G."/>
            <person name="Vilella A.J."/>
            <person name="Villasante A."/>
            <person name="Walenz B."/>
            <person name="Wang J."/>
            <person name="Wasserman M."/>
            <person name="Watts T."/>
            <person name="Wilson D."/>
            <person name="Wilson R.K."/>
            <person name="Wing R.A."/>
            <person name="Wolfner M.F."/>
            <person name="Wong A."/>
            <person name="Wong G.K."/>
            <person name="Wu C.I."/>
            <person name="Wu G."/>
            <person name="Yamamoto D."/>
            <person name="Yang H.P."/>
            <person name="Yang S.P."/>
            <person name="Yorke J.A."/>
            <person name="Yoshida K."/>
            <person name="Zdobnov E."/>
            <person name="Zhang P."/>
            <person name="Zhang Y."/>
            <person name="Zimin A.V."/>
            <person name="Baldwin J."/>
            <person name="Abdouelleil A."/>
            <person name="Abdulkadir J."/>
            <person name="Abebe A."/>
            <person name="Abera B."/>
            <person name="Abreu J."/>
            <person name="Acer S.C."/>
            <person name="Aftuck L."/>
            <person name="Alexander A."/>
            <person name="An P."/>
            <person name="Anderson E."/>
            <person name="Anderson S."/>
            <person name="Arachi H."/>
            <person name="Azer M."/>
            <person name="Bachantsang P."/>
            <person name="Barry A."/>
            <person name="Bayul T."/>
            <person name="Berlin A."/>
            <person name="Bessette D."/>
            <person name="Bloom T."/>
            <person name="Blye J."/>
            <person name="Boguslavskiy L."/>
            <person name="Bonnet C."/>
            <person name="Boukhgalter B."/>
            <person name="Bourzgui I."/>
            <person name="Brown A."/>
            <person name="Cahill P."/>
            <person name="Channer S."/>
            <person name="Cheshatsang Y."/>
            <person name="Chuda L."/>
            <person name="Citroen M."/>
            <person name="Collymore A."/>
            <person name="Cooke P."/>
            <person name="Costello M."/>
            <person name="D'Aco K."/>
            <person name="Daza R."/>
            <person name="De Haan G."/>
            <person name="DeGray S."/>
            <person name="DeMaso C."/>
            <person name="Dhargay N."/>
            <person name="Dooley K."/>
            <person name="Dooley E."/>
            <person name="Doricent M."/>
            <person name="Dorje P."/>
            <person name="Dorjee K."/>
            <person name="Dupes A."/>
            <person name="Elong R."/>
            <person name="Falk J."/>
            <person name="Farina A."/>
            <person name="Faro S."/>
            <person name="Ferguson D."/>
            <person name="Fisher S."/>
            <person name="Foley C.D."/>
            <person name="Franke A."/>
            <person name="Friedrich D."/>
            <person name="Gadbois L."/>
            <person name="Gearin G."/>
            <person name="Gearin C.R."/>
            <person name="Giannoukos G."/>
            <person name="Goode T."/>
            <person name="Graham J."/>
            <person name="Grandbois E."/>
            <person name="Grewal S."/>
            <person name="Gyaltsen K."/>
            <person name="Hafez N."/>
            <person name="Hagos B."/>
            <person name="Hall J."/>
            <person name="Henson C."/>
            <person name="Hollinger A."/>
            <person name="Honan T."/>
            <person name="Huard M.D."/>
            <person name="Hughes L."/>
            <person name="Hurhula B."/>
            <person name="Husby M.E."/>
            <person name="Kamat A."/>
            <person name="Kanga B."/>
            <person name="Kashin S."/>
            <person name="Khazanovich D."/>
            <person name="Kisner P."/>
            <person name="Lance K."/>
            <person name="Lara M."/>
            <person name="Lee W."/>
            <person name="Lennon N."/>
            <person name="Letendre F."/>
            <person name="LeVine R."/>
            <person name="Lipovsky A."/>
            <person name="Liu X."/>
            <person name="Liu J."/>
            <person name="Liu S."/>
            <person name="Lokyitsang T."/>
            <person name="Lokyitsang Y."/>
            <person name="Lubonja R."/>
            <person name="Lui A."/>
            <person name="MacDonald P."/>
            <person name="Magnisalis V."/>
            <person name="Maru K."/>
            <person name="Matthews C."/>
            <person name="McCusker W."/>
            <person name="McDonough S."/>
            <person name="Mehta T."/>
            <person name="Meldrim J."/>
            <person name="Meneus L."/>
            <person name="Mihai O."/>
            <person name="Mihalev A."/>
            <person name="Mihova T."/>
            <person name="Mittelman R."/>
            <person name="Mlenga V."/>
            <person name="Montmayeur A."/>
            <person name="Mulrain L."/>
            <person name="Navidi A."/>
            <person name="Naylor J."/>
            <person name="Negash T."/>
            <person name="Nguyen T."/>
            <person name="Nguyen N."/>
            <person name="Nicol R."/>
            <person name="Norbu C."/>
            <person name="Norbu N."/>
            <person name="Novod N."/>
            <person name="O'Neill B."/>
            <person name="Osman S."/>
            <person name="Markiewicz E."/>
            <person name="Oyono O.L."/>
            <person name="Patti C."/>
            <person name="Phunkhang P."/>
            <person name="Pierre F."/>
            <person name="Priest M."/>
            <person name="Raghuraman S."/>
            <person name="Rege F."/>
            <person name="Reyes R."/>
            <person name="Rise C."/>
            <person name="Rogov P."/>
            <person name="Ross K."/>
            <person name="Ryan E."/>
            <person name="Settipalli S."/>
            <person name="Shea T."/>
            <person name="Sherpa N."/>
            <person name="Shi L."/>
            <person name="Shih D."/>
            <person name="Sparrow T."/>
            <person name="Spaulding J."/>
            <person name="Stalker J."/>
            <person name="Stange-Thomann N."/>
            <person name="Stavropoulos S."/>
            <person name="Stone C."/>
            <person name="Strader C."/>
            <person name="Tesfaye S."/>
            <person name="Thomson T."/>
            <person name="Thoulutsang Y."/>
            <person name="Thoulutsang D."/>
            <person name="Topham K."/>
            <person name="Topping I."/>
            <person name="Tsamla T."/>
            <person name="Vassiliev H."/>
            <person name="Vo A."/>
            <person name="Wangchuk T."/>
            <person name="Wangdi T."/>
            <person name="Weiand M."/>
            <person name="Wilkinson J."/>
            <person name="Wilson A."/>
            <person name="Yadav S."/>
            <person name="Young G."/>
            <person name="Yu Q."/>
            <person name="Zembek L."/>
            <person name="Zhong D."/>
            <person name="Zimmer A."/>
            <person name="Zwirko Z."/>
            <person name="Jaffe D.B."/>
            <person name="Alvarez P."/>
            <person name="Brockman W."/>
            <person name="Butler J."/>
            <person name="Chin C."/>
            <person name="Gnerre S."/>
            <person name="Grabherr M."/>
            <person name="Kleber M."/>
            <person name="Mauceli E."/>
            <person name="MacCallum I."/>
        </authorList>
    </citation>
    <scope>NUCLEOTIDE SEQUENCE [LARGE SCALE GENOMIC DNA]</scope>
    <source>
        <strain evidence="11">Tucson 15010-1051.87</strain>
    </source>
</reference>
<dbReference type="GO" id="GO:0031902">
    <property type="term" value="C:late endosome membrane"/>
    <property type="evidence" value="ECO:0007669"/>
    <property type="project" value="UniProtKB-SubCell"/>
</dbReference>
<protein>
    <recommendedName>
        <fullName evidence="9">LITAF domain-containing protein</fullName>
    </recommendedName>
</protein>
<evidence type="ECO:0000313" key="11">
    <source>
        <dbReference type="Proteomes" id="UP000008792"/>
    </source>
</evidence>
<sequence length="118" mass="12572">MESKHAYPVPPPSYSEFGNPILRPSPETHFMTTAPIASSTTVPNVLGSGPCMATCPTCHSRQLTAVTFEPNSKTHLVALLLCLLGCVCCCCIPYCAESCQTAVHKCGRCGAYIGSYQN</sequence>
<dbReference type="GO" id="GO:0008270">
    <property type="term" value="F:zinc ion binding"/>
    <property type="evidence" value="ECO:0007669"/>
    <property type="project" value="TreeGrafter"/>
</dbReference>
<dbReference type="OMA" id="YCGNYIV"/>
<dbReference type="KEGG" id="dvi:6625361"/>
<evidence type="ECO:0000256" key="2">
    <source>
        <dbReference type="ARBA" id="ARBA00004481"/>
    </source>
</evidence>
<feature type="transmembrane region" description="Helical" evidence="8">
    <location>
        <begin position="76"/>
        <end position="96"/>
    </location>
</feature>
<comment type="similarity">
    <text evidence="4">Belongs to the CDIP1/LITAF family.</text>
</comment>